<dbReference type="Proteomes" id="UP000315496">
    <property type="component" value="Chromosome 2"/>
</dbReference>
<dbReference type="EMBL" id="VDLU01000002">
    <property type="protein sequence ID" value="TNJ28946.1"/>
    <property type="molecule type" value="Genomic_DNA"/>
</dbReference>
<proteinExistence type="predicted"/>
<dbReference type="InterPro" id="IPR019734">
    <property type="entry name" value="TPR_rpt"/>
</dbReference>
<protein>
    <recommendedName>
        <fullName evidence="3">Tetratricopeptide repeat-containing protein</fullName>
    </recommendedName>
</protein>
<dbReference type="SMART" id="SM00028">
    <property type="entry name" value="TPR"/>
    <property type="match status" value="2"/>
</dbReference>
<keyword evidence="2" id="KW-1185">Reference proteome</keyword>
<accession>A0A4Z1SSP8</accession>
<name>A0A4Z1SSP8_GIAMU</name>
<sequence length="385" mass="42928">MHQRYEAALSQVVDGHLLEGLASLQALTSDISSSSTIIKQQGPLLFAASMAMGSILYRLERRVEAIATFKDARGTLHRHCGNQARSYEWFVEHGIAKCYLALGQWEEAIRCLLKALALLRPALDIDGSHTTIKAELHKDLAVASFRQENWSDALLYSRMALKHYVRSQPNGPQHAALLVLTGDILCYVTKASRAGLREALTLFHQAVQIYKAGRQKPKKEDLSYLEDSYPPLTSPSRERGLLTVYALISRCLLLLHRRSDGELYAYKAEQLLKTQPLIDGMSTEERLACNRDICHLVDVCQRGVLLADEKAPITNVQDFEKELTALAEDSPSADLIHAAATTLYLRSKSHGTLPTRRRNEANEMLADERLAEALETNIRAASTPL</sequence>
<dbReference type="InterPro" id="IPR011990">
    <property type="entry name" value="TPR-like_helical_dom_sf"/>
</dbReference>
<dbReference type="SUPFAM" id="SSF48452">
    <property type="entry name" value="TPR-like"/>
    <property type="match status" value="1"/>
</dbReference>
<evidence type="ECO:0000313" key="1">
    <source>
        <dbReference type="EMBL" id="TNJ28946.1"/>
    </source>
</evidence>
<dbReference type="VEuPathDB" id="GiardiaDB:GMRT_11111"/>
<dbReference type="AlphaFoldDB" id="A0A4Z1SSP8"/>
<comment type="caution">
    <text evidence="1">The sequence shown here is derived from an EMBL/GenBank/DDBJ whole genome shotgun (WGS) entry which is preliminary data.</text>
</comment>
<gene>
    <name evidence="1" type="ORF">GMRT_11111</name>
</gene>
<evidence type="ECO:0008006" key="3">
    <source>
        <dbReference type="Google" id="ProtNLM"/>
    </source>
</evidence>
<dbReference type="Gene3D" id="1.25.40.10">
    <property type="entry name" value="Tetratricopeptide repeat domain"/>
    <property type="match status" value="1"/>
</dbReference>
<evidence type="ECO:0000313" key="2">
    <source>
        <dbReference type="Proteomes" id="UP000315496"/>
    </source>
</evidence>
<dbReference type="Pfam" id="PF13176">
    <property type="entry name" value="TPR_7"/>
    <property type="match status" value="1"/>
</dbReference>
<reference evidence="1 2" key="1">
    <citation type="submission" date="2019-05" db="EMBL/GenBank/DDBJ databases">
        <title>The compact genome of Giardia muris reveals important steps in the evolution of intestinal protozoan parasites.</title>
        <authorList>
            <person name="Xu F."/>
            <person name="Jimenez-Gonzalez A."/>
            <person name="Einarsson E."/>
            <person name="Astvaldsson A."/>
            <person name="Peirasmaki D."/>
            <person name="Eckmann L."/>
            <person name="Andersson J.O."/>
            <person name="Svard S.G."/>
            <person name="Jerlstrom-Hultqvist J."/>
        </authorList>
    </citation>
    <scope>NUCLEOTIDE SEQUENCE [LARGE SCALE GENOMIC DNA]</scope>
    <source>
        <strain evidence="1 2">Roberts-Thomson</strain>
    </source>
</reference>
<organism evidence="1 2">
    <name type="scientific">Giardia muris</name>
    <dbReference type="NCBI Taxonomy" id="5742"/>
    <lineage>
        <taxon>Eukaryota</taxon>
        <taxon>Metamonada</taxon>
        <taxon>Diplomonadida</taxon>
        <taxon>Hexamitidae</taxon>
        <taxon>Giardiinae</taxon>
        <taxon>Giardia</taxon>
    </lineage>
</organism>